<sequence>MDEYDLEEYSRRNASGLRPGSSVDAKSNDVADRIRMALARSAHSPDSSALDPTHDEQHGQRPGITWVRASDLLNAGSGRIAGRSFDLETELARRLRRAPATTRRAIRERAAKLPPLSEFGRSPEHAHFSRPGMGRR</sequence>
<organism evidence="2 3">
    <name type="scientific">Agromyces agglutinans</name>
    <dbReference type="NCBI Taxonomy" id="2662258"/>
    <lineage>
        <taxon>Bacteria</taxon>
        <taxon>Bacillati</taxon>
        <taxon>Actinomycetota</taxon>
        <taxon>Actinomycetes</taxon>
        <taxon>Micrococcales</taxon>
        <taxon>Microbacteriaceae</taxon>
        <taxon>Agromyces</taxon>
    </lineage>
</organism>
<feature type="region of interest" description="Disordered" evidence="1">
    <location>
        <begin position="1"/>
        <end position="63"/>
    </location>
</feature>
<reference evidence="2 3" key="1">
    <citation type="submission" date="2019-10" db="EMBL/GenBank/DDBJ databases">
        <authorList>
            <person name="Nie G."/>
            <person name="Ming H."/>
            <person name="Yi B."/>
        </authorList>
    </citation>
    <scope>NUCLEOTIDE SEQUENCE [LARGE SCALE GENOMIC DNA]</scope>
    <source>
        <strain evidence="2 3">CFH 90414</strain>
    </source>
</reference>
<dbReference type="AlphaFoldDB" id="A0A6I2F9V8"/>
<proteinExistence type="predicted"/>
<dbReference type="RefSeq" id="WP_153683212.1">
    <property type="nucleotide sequence ID" value="NZ_WJIF01000001.1"/>
</dbReference>
<keyword evidence="3" id="KW-1185">Reference proteome</keyword>
<gene>
    <name evidence="2" type="ORF">GE115_02735</name>
</gene>
<comment type="caution">
    <text evidence="2">The sequence shown here is derived from an EMBL/GenBank/DDBJ whole genome shotgun (WGS) entry which is preliminary data.</text>
</comment>
<evidence type="ECO:0000256" key="1">
    <source>
        <dbReference type="SAM" id="MobiDB-lite"/>
    </source>
</evidence>
<dbReference type="EMBL" id="WJIF01000001">
    <property type="protein sequence ID" value="MRG58793.1"/>
    <property type="molecule type" value="Genomic_DNA"/>
</dbReference>
<evidence type="ECO:0000313" key="3">
    <source>
        <dbReference type="Proteomes" id="UP000431080"/>
    </source>
</evidence>
<accession>A0A6I2F9V8</accession>
<protein>
    <submittedName>
        <fullName evidence="2">Uncharacterized protein</fullName>
    </submittedName>
</protein>
<feature type="region of interest" description="Disordered" evidence="1">
    <location>
        <begin position="96"/>
        <end position="136"/>
    </location>
</feature>
<name>A0A6I2F9V8_9MICO</name>
<feature type="compositionally biased region" description="Basic and acidic residues" evidence="1">
    <location>
        <begin position="26"/>
        <end position="35"/>
    </location>
</feature>
<dbReference type="Proteomes" id="UP000431080">
    <property type="component" value="Unassembled WGS sequence"/>
</dbReference>
<evidence type="ECO:0000313" key="2">
    <source>
        <dbReference type="EMBL" id="MRG58793.1"/>
    </source>
</evidence>